<dbReference type="PANTHER" id="PTHR43649">
    <property type="entry name" value="ARABINOSE-BINDING PROTEIN-RELATED"/>
    <property type="match status" value="1"/>
</dbReference>
<keyword evidence="4 8" id="KW-0732">Signal</keyword>
<evidence type="ECO:0000256" key="7">
    <source>
        <dbReference type="ARBA" id="ARBA00023288"/>
    </source>
</evidence>
<comment type="similarity">
    <text evidence="2">Belongs to the bacterial solute-binding protein 1 family.</text>
</comment>
<dbReference type="GeneID" id="57752027"/>
<evidence type="ECO:0000256" key="3">
    <source>
        <dbReference type="ARBA" id="ARBA00022475"/>
    </source>
</evidence>
<dbReference type="Pfam" id="PF01547">
    <property type="entry name" value="SBP_bac_1"/>
    <property type="match status" value="1"/>
</dbReference>
<evidence type="ECO:0000256" key="4">
    <source>
        <dbReference type="ARBA" id="ARBA00022729"/>
    </source>
</evidence>
<keyword evidence="11" id="KW-1185">Reference proteome</keyword>
<dbReference type="Gene3D" id="3.40.190.10">
    <property type="entry name" value="Periplasmic binding protein-like II"/>
    <property type="match status" value="2"/>
</dbReference>
<accession>A0A0B7GUR3</accession>
<evidence type="ECO:0000256" key="1">
    <source>
        <dbReference type="ARBA" id="ARBA00004418"/>
    </source>
</evidence>
<keyword evidence="7" id="KW-0449">Lipoprotein</keyword>
<gene>
    <name evidence="10" type="ORF">FUT82_03370</name>
    <name evidence="9" type="ORF">TPHV1_170018</name>
</gene>
<dbReference type="InterPro" id="IPR050490">
    <property type="entry name" value="Bact_solute-bd_prot1"/>
</dbReference>
<evidence type="ECO:0000313" key="10">
    <source>
        <dbReference type="EMBL" id="QEJ97116.1"/>
    </source>
</evidence>
<dbReference type="PROSITE" id="PS51257">
    <property type="entry name" value="PROKAR_LIPOPROTEIN"/>
    <property type="match status" value="1"/>
</dbReference>
<sequence length="567" mass="63690">MKKMRQVLMIVAAAGILISGISCGKQEGEKSGSEDKPKTWIANRVVQVQAYVDDIGYQLPKDQLNTPVMKELERRTGMKIEFLYTPGEKDRYVMAAQIAAGNLPDMICSYLNNSTRPEFRVLYPAAVEGVFADLAPYIKDSKVYSRYFDKDFLSPDSYANIVWRNDFGGKAYFMHVQVAAEDESTIWKPYEEYLGGMYIQKAIAEDLGVDVRSIDSSEKLYQLLKKIKAKNYKDKNGNTVVPLGPKYWGGSPDAIDYIVHDLQWGVSGKYNRTKEGKILHEAETDYVFKQINYFRKLLKEGLIHKEFFTIDETRANELCTNSSVAVIGDVHNYVPVIYESDTWIPLGPIADYHGNTEKITSGKSGYGVWAIPATTKNPEEIVKLMDYICSKEGQLLMLYGVEGVSYDMVDGKPVLKPEVKKAMEQGDSETLINTYGAAFDGSGHYGLAFLLTNIQNTTYFGEARPGSGTTATFKRAVELAMDYPRVYKKIPGLPASAYLPELEKVNASMSLLDYNEMIIQACYASSDSEVKKIVDGFRAQLKEAGIDEFRALVEKKYTENPDTVLFY</sequence>
<keyword evidence="5" id="KW-0472">Membrane</keyword>
<evidence type="ECO:0000313" key="12">
    <source>
        <dbReference type="Proteomes" id="UP000323594"/>
    </source>
</evidence>
<dbReference type="AlphaFoldDB" id="A0A0B7GUR3"/>
<evidence type="ECO:0000313" key="11">
    <source>
        <dbReference type="Proteomes" id="UP000042527"/>
    </source>
</evidence>
<dbReference type="Proteomes" id="UP000323594">
    <property type="component" value="Chromosome"/>
</dbReference>
<feature type="chain" id="PRO_5041521803" evidence="8">
    <location>
        <begin position="25"/>
        <end position="567"/>
    </location>
</feature>
<keyword evidence="3" id="KW-1003">Cell membrane</keyword>
<evidence type="ECO:0000313" key="9">
    <source>
        <dbReference type="EMBL" id="CEM61287.1"/>
    </source>
</evidence>
<feature type="signal peptide" evidence="8">
    <location>
        <begin position="1"/>
        <end position="24"/>
    </location>
</feature>
<protein>
    <submittedName>
        <fullName evidence="9">ABC transporter, solute-binding protein</fullName>
    </submittedName>
    <submittedName>
        <fullName evidence="10">Extracellular solute-binding protein</fullName>
    </submittedName>
</protein>
<evidence type="ECO:0000256" key="2">
    <source>
        <dbReference type="ARBA" id="ARBA00008520"/>
    </source>
</evidence>
<reference evidence="10 12" key="3">
    <citation type="submission" date="2019-08" db="EMBL/GenBank/DDBJ databases">
        <authorList>
            <person name="Kuhnert P."/>
        </authorList>
    </citation>
    <scope>NUCLEOTIDE SEQUENCE [LARGE SCALE GENOMIC DNA]</scope>
    <source>
        <strain evidence="10 12">B36.5</strain>
    </source>
</reference>
<evidence type="ECO:0000256" key="5">
    <source>
        <dbReference type="ARBA" id="ARBA00023136"/>
    </source>
</evidence>
<dbReference type="InterPro" id="IPR006059">
    <property type="entry name" value="SBP"/>
</dbReference>
<keyword evidence="6" id="KW-0564">Palmitate</keyword>
<dbReference type="GO" id="GO:0042597">
    <property type="term" value="C:periplasmic space"/>
    <property type="evidence" value="ECO:0007669"/>
    <property type="project" value="UniProtKB-SubCell"/>
</dbReference>
<dbReference type="Proteomes" id="UP000042527">
    <property type="component" value="Unassembled WGS sequence"/>
</dbReference>
<organism evidence="9 11">
    <name type="scientific">Treponema phagedenis</name>
    <dbReference type="NCBI Taxonomy" id="162"/>
    <lineage>
        <taxon>Bacteria</taxon>
        <taxon>Pseudomonadati</taxon>
        <taxon>Spirochaetota</taxon>
        <taxon>Spirochaetia</taxon>
        <taxon>Spirochaetales</taxon>
        <taxon>Treponemataceae</taxon>
        <taxon>Treponema</taxon>
    </lineage>
</organism>
<dbReference type="OrthoDB" id="9787283at2"/>
<reference evidence="9" key="1">
    <citation type="submission" date="2015-01" db="EMBL/GenBank/DDBJ databases">
        <authorList>
            <person name="Xiang T."/>
            <person name="Song Y."/>
            <person name="Huang L."/>
            <person name="Wang B."/>
            <person name="Wu P."/>
        </authorList>
    </citation>
    <scope>NUCLEOTIDE SEQUENCE [LARGE SCALE GENOMIC DNA]</scope>
    <source>
        <strain evidence="9">V1</strain>
    </source>
</reference>
<proteinExistence type="inferred from homology"/>
<evidence type="ECO:0000256" key="8">
    <source>
        <dbReference type="SAM" id="SignalP"/>
    </source>
</evidence>
<evidence type="ECO:0000256" key="6">
    <source>
        <dbReference type="ARBA" id="ARBA00023139"/>
    </source>
</evidence>
<name>A0A0B7GUR3_TREPH</name>
<dbReference type="PANTHER" id="PTHR43649:SF33">
    <property type="entry name" value="POLYGALACTURONAN_RHAMNOGALACTURONAN-BINDING PROTEIN YTCQ"/>
    <property type="match status" value="1"/>
</dbReference>
<dbReference type="SUPFAM" id="SSF53850">
    <property type="entry name" value="Periplasmic binding protein-like II"/>
    <property type="match status" value="1"/>
</dbReference>
<comment type="subcellular location">
    <subcellularLocation>
        <location evidence="1">Periplasm</location>
    </subcellularLocation>
</comment>
<dbReference type="RefSeq" id="WP_024752981.1">
    <property type="nucleotide sequence ID" value="NZ_CDNC01000009.1"/>
</dbReference>
<reference evidence="11" key="2">
    <citation type="submission" date="2015-01" db="EMBL/GenBank/DDBJ databases">
        <authorList>
            <person name="Manzoor Shahid"/>
            <person name="Zubair Saima"/>
        </authorList>
    </citation>
    <scope>NUCLEOTIDE SEQUENCE [LARGE SCALE GENOMIC DNA]</scope>
    <source>
        <strain evidence="11">V1</strain>
    </source>
</reference>
<dbReference type="EMBL" id="CP042817">
    <property type="protein sequence ID" value="QEJ97116.1"/>
    <property type="molecule type" value="Genomic_DNA"/>
</dbReference>
<dbReference type="EMBL" id="CDNC01000009">
    <property type="protein sequence ID" value="CEM61287.1"/>
    <property type="molecule type" value="Genomic_DNA"/>
</dbReference>